<feature type="transmembrane region" description="Helical" evidence="1">
    <location>
        <begin position="149"/>
        <end position="169"/>
    </location>
</feature>
<feature type="transmembrane region" description="Helical" evidence="1">
    <location>
        <begin position="268"/>
        <end position="287"/>
    </location>
</feature>
<keyword evidence="1" id="KW-1133">Transmembrane helix</keyword>
<sequence length="288" mass="30530">MSSPALLLAVGAAAFWALSQVLTKEGLRRMDFVAYGVVRPLFALPFIVAYGFITSSLRFPELGLVGIAACGGVIDSFLGTLLYMFSLRRIPAHQAAPLSSTAPFWGVVTAVLFLGERPHPIVFVAAVLVVLGAYFLGSRRSGETTGRPVVGTLAALGAGVLWGVAETLPAKHCLAQGMTPITYQLIMVGAAAGSWGLLAIWRRRHLHWSPKGLGIAFQSAFAGFFLGWLLWLSGLSLAPASVLAPVRGSTILFSFLLSILLLHERPSLRAVVGLLFVSAGVFLVSIMA</sequence>
<feature type="domain" description="EamA" evidence="2">
    <location>
        <begin position="151"/>
        <end position="285"/>
    </location>
</feature>
<keyword evidence="1" id="KW-0472">Membrane</keyword>
<dbReference type="PANTHER" id="PTHR22911">
    <property type="entry name" value="ACYL-MALONYL CONDENSING ENZYME-RELATED"/>
    <property type="match status" value="1"/>
</dbReference>
<feature type="domain" description="EamA" evidence="2">
    <location>
        <begin position="5"/>
        <end position="136"/>
    </location>
</feature>
<organism evidence="3 4">
    <name type="scientific">Candidatus Bipolaricaulis anaerobius</name>
    <dbReference type="NCBI Taxonomy" id="2026885"/>
    <lineage>
        <taxon>Bacteria</taxon>
        <taxon>Candidatus Bipolaricaulota</taxon>
        <taxon>Candidatus Bipolaricaulia</taxon>
        <taxon>Candidatus Bipolaricaulales</taxon>
        <taxon>Candidatus Bipolaricaulaceae</taxon>
        <taxon>Candidatus Bipolaricaulis</taxon>
    </lineage>
</organism>
<keyword evidence="4" id="KW-1185">Reference proteome</keyword>
<dbReference type="EMBL" id="LS483254">
    <property type="protein sequence ID" value="SQD92314.1"/>
    <property type="molecule type" value="Genomic_DNA"/>
</dbReference>
<dbReference type="AlphaFoldDB" id="A0A2X3MK61"/>
<feature type="transmembrane region" description="Helical" evidence="1">
    <location>
        <begin position="62"/>
        <end position="85"/>
    </location>
</feature>
<dbReference type="Pfam" id="PF00892">
    <property type="entry name" value="EamA"/>
    <property type="match status" value="2"/>
</dbReference>
<dbReference type="GO" id="GO:0016020">
    <property type="term" value="C:membrane"/>
    <property type="evidence" value="ECO:0007669"/>
    <property type="project" value="InterPro"/>
</dbReference>
<dbReference type="Proteomes" id="UP000249818">
    <property type="component" value="Chromosome BARAN1"/>
</dbReference>
<dbReference type="RefSeq" id="WP_122030550.1">
    <property type="nucleotide sequence ID" value="NZ_LS483254.1"/>
</dbReference>
<feature type="transmembrane region" description="Helical" evidence="1">
    <location>
        <begin position="237"/>
        <end position="261"/>
    </location>
</feature>
<dbReference type="OrthoDB" id="9812521at2"/>
<gene>
    <name evidence="3" type="ORF">BARAN1_0289</name>
</gene>
<feature type="transmembrane region" description="Helical" evidence="1">
    <location>
        <begin position="181"/>
        <end position="201"/>
    </location>
</feature>
<feature type="transmembrane region" description="Helical" evidence="1">
    <location>
        <begin position="33"/>
        <end position="53"/>
    </location>
</feature>
<evidence type="ECO:0000256" key="1">
    <source>
        <dbReference type="SAM" id="Phobius"/>
    </source>
</evidence>
<evidence type="ECO:0000313" key="4">
    <source>
        <dbReference type="Proteomes" id="UP000249818"/>
    </source>
</evidence>
<dbReference type="PANTHER" id="PTHR22911:SF137">
    <property type="entry name" value="SOLUTE CARRIER FAMILY 35 MEMBER G2-RELATED"/>
    <property type="match status" value="1"/>
</dbReference>
<feature type="transmembrane region" description="Helical" evidence="1">
    <location>
        <begin position="120"/>
        <end position="137"/>
    </location>
</feature>
<feature type="transmembrane region" description="Helical" evidence="1">
    <location>
        <begin position="213"/>
        <end position="231"/>
    </location>
</feature>
<accession>A0A2X3MK61</accession>
<evidence type="ECO:0000259" key="2">
    <source>
        <dbReference type="Pfam" id="PF00892"/>
    </source>
</evidence>
<protein>
    <submittedName>
        <fullName evidence="3">Drug/metabolite transporter</fullName>
    </submittedName>
</protein>
<dbReference type="SUPFAM" id="SSF103481">
    <property type="entry name" value="Multidrug resistance efflux transporter EmrE"/>
    <property type="match status" value="2"/>
</dbReference>
<dbReference type="KEGG" id="bana:BARAN1_0289"/>
<keyword evidence="1" id="KW-0812">Transmembrane</keyword>
<dbReference type="InterPro" id="IPR037185">
    <property type="entry name" value="EmrE-like"/>
</dbReference>
<dbReference type="InterPro" id="IPR000620">
    <property type="entry name" value="EamA_dom"/>
</dbReference>
<proteinExistence type="predicted"/>
<reference evidence="4" key="1">
    <citation type="submission" date="2018-05" db="EMBL/GenBank/DDBJ databases">
        <authorList>
            <person name="Hao L."/>
        </authorList>
    </citation>
    <scope>NUCLEOTIDE SEQUENCE [LARGE SCALE GENOMIC DNA]</scope>
</reference>
<name>A0A2X3MK61_9BACT</name>
<dbReference type="Gene3D" id="1.10.3730.20">
    <property type="match status" value="1"/>
</dbReference>
<evidence type="ECO:0000313" key="3">
    <source>
        <dbReference type="EMBL" id="SQD92314.1"/>
    </source>
</evidence>